<accession>A0AAV5W9P3</accession>
<evidence type="ECO:0000313" key="2">
    <source>
        <dbReference type="EMBL" id="GMT27133.1"/>
    </source>
</evidence>
<sequence>TYNRLGGGGRGGGLARSLPRSSSTVRLLSTASGGRPLLSSSGAFSLSLRTISTCESLAIGMVSIDGGTGGAVVPLVRGSGGVGL</sequence>
<feature type="non-terminal residue" evidence="2">
    <location>
        <position position="84"/>
    </location>
</feature>
<reference evidence="2" key="1">
    <citation type="submission" date="2023-10" db="EMBL/GenBank/DDBJ databases">
        <title>Genome assembly of Pristionchus species.</title>
        <authorList>
            <person name="Yoshida K."/>
            <person name="Sommer R.J."/>
        </authorList>
    </citation>
    <scope>NUCLEOTIDE SEQUENCE</scope>
    <source>
        <strain evidence="2">RS5133</strain>
    </source>
</reference>
<feature type="region of interest" description="Disordered" evidence="1">
    <location>
        <begin position="1"/>
        <end position="21"/>
    </location>
</feature>
<dbReference type="Proteomes" id="UP001432322">
    <property type="component" value="Unassembled WGS sequence"/>
</dbReference>
<keyword evidence="3" id="KW-1185">Reference proteome</keyword>
<dbReference type="AlphaFoldDB" id="A0AAV5W9P3"/>
<comment type="caution">
    <text evidence="2">The sequence shown here is derived from an EMBL/GenBank/DDBJ whole genome shotgun (WGS) entry which is preliminary data.</text>
</comment>
<feature type="non-terminal residue" evidence="2">
    <location>
        <position position="1"/>
    </location>
</feature>
<gene>
    <name evidence="2" type="ORF">PFISCL1PPCAC_18430</name>
</gene>
<evidence type="ECO:0000313" key="3">
    <source>
        <dbReference type="Proteomes" id="UP001432322"/>
    </source>
</evidence>
<protein>
    <submittedName>
        <fullName evidence="2">Uncharacterized protein</fullName>
    </submittedName>
</protein>
<proteinExistence type="predicted"/>
<name>A0AAV5W9P3_9BILA</name>
<evidence type="ECO:0000256" key="1">
    <source>
        <dbReference type="SAM" id="MobiDB-lite"/>
    </source>
</evidence>
<dbReference type="EMBL" id="BTSY01000005">
    <property type="protein sequence ID" value="GMT27133.1"/>
    <property type="molecule type" value="Genomic_DNA"/>
</dbReference>
<organism evidence="2 3">
    <name type="scientific">Pristionchus fissidentatus</name>
    <dbReference type="NCBI Taxonomy" id="1538716"/>
    <lineage>
        <taxon>Eukaryota</taxon>
        <taxon>Metazoa</taxon>
        <taxon>Ecdysozoa</taxon>
        <taxon>Nematoda</taxon>
        <taxon>Chromadorea</taxon>
        <taxon>Rhabditida</taxon>
        <taxon>Rhabditina</taxon>
        <taxon>Diplogasteromorpha</taxon>
        <taxon>Diplogasteroidea</taxon>
        <taxon>Neodiplogasteridae</taxon>
        <taxon>Pristionchus</taxon>
    </lineage>
</organism>
<feature type="compositionally biased region" description="Gly residues" evidence="1">
    <location>
        <begin position="1"/>
        <end position="14"/>
    </location>
</feature>